<accession>A0A0E0H7S9</accession>
<keyword evidence="2" id="KW-1185">Reference proteome</keyword>
<evidence type="ECO:0000313" key="2">
    <source>
        <dbReference type="Proteomes" id="UP000006591"/>
    </source>
</evidence>
<dbReference type="AlphaFoldDB" id="A0A0E0H7S9"/>
<dbReference type="Proteomes" id="UP000006591">
    <property type="component" value="Chromosome 4"/>
</dbReference>
<dbReference type="HOGENOM" id="CLU_017689_0_0_1"/>
<dbReference type="Gramene" id="ONIVA04G28930.1">
    <property type="protein sequence ID" value="ONIVA04G28930.1"/>
    <property type="gene ID" value="ONIVA04G28930"/>
</dbReference>
<dbReference type="EnsemblPlants" id="ONIVA04G28930.1">
    <property type="protein sequence ID" value="ONIVA04G28930.1"/>
    <property type="gene ID" value="ONIVA04G28930"/>
</dbReference>
<evidence type="ECO:0000313" key="1">
    <source>
        <dbReference type="EnsemblPlants" id="ONIVA04G28930.1"/>
    </source>
</evidence>
<protein>
    <submittedName>
        <fullName evidence="1">Uncharacterized protein</fullName>
    </submittedName>
</protein>
<reference evidence="1" key="1">
    <citation type="submission" date="2015-04" db="UniProtKB">
        <authorList>
            <consortium name="EnsemblPlants"/>
        </authorList>
    </citation>
    <scope>IDENTIFICATION</scope>
    <source>
        <strain evidence="1">SL10</strain>
    </source>
</reference>
<proteinExistence type="predicted"/>
<reference evidence="1" key="2">
    <citation type="submission" date="2018-04" db="EMBL/GenBank/DDBJ databases">
        <title>OnivRS2 (Oryza nivara Reference Sequence Version 2).</title>
        <authorList>
            <person name="Zhang J."/>
            <person name="Kudrna D."/>
            <person name="Lee S."/>
            <person name="Talag J."/>
            <person name="Rajasekar S."/>
            <person name="Welchert J."/>
            <person name="Hsing Y.-I."/>
            <person name="Wing R.A."/>
        </authorList>
    </citation>
    <scope>NUCLEOTIDE SEQUENCE [LARGE SCALE GENOMIC DNA]</scope>
    <source>
        <strain evidence="1">SL10</strain>
    </source>
</reference>
<name>A0A0E0H7S9_ORYNI</name>
<organism evidence="1">
    <name type="scientific">Oryza nivara</name>
    <name type="common">Indian wild rice</name>
    <name type="synonym">Oryza sativa f. spontanea</name>
    <dbReference type="NCBI Taxonomy" id="4536"/>
    <lineage>
        <taxon>Eukaryota</taxon>
        <taxon>Viridiplantae</taxon>
        <taxon>Streptophyta</taxon>
        <taxon>Embryophyta</taxon>
        <taxon>Tracheophyta</taxon>
        <taxon>Spermatophyta</taxon>
        <taxon>Magnoliopsida</taxon>
        <taxon>Liliopsida</taxon>
        <taxon>Poales</taxon>
        <taxon>Poaceae</taxon>
        <taxon>BOP clade</taxon>
        <taxon>Oryzoideae</taxon>
        <taxon>Oryzeae</taxon>
        <taxon>Oryzinae</taxon>
        <taxon>Oryza</taxon>
    </lineage>
</organism>
<sequence>MVASIKATTAVLTAASHSPLQAPPSSTPTTCSMKCSNDDHPWATSSSGHIDKETAPTIALDLGDGEDKVHDPCIITKDSSKVTPTTCSLKCSSPDTEPDLTMVAEVTYASAATASMELVTAQKAIGATYSDTSDHTKVMHAKCLTVVLDAIGDTGQAMVVFQTWTDAFKDDPTSVQFMDFFSSSMMANIKWNIPMPTKCLVQCLGHGNMALMPTNPLDVNPWPPPWLDGVIKGRDLRPSPWLGFNFCGTVEHLVPPWPPPTQISYLALLLTDFAILSTEMLLTVRHWARVHLMLPWPPPNNSDSKHTMIQLEHCWSWEIGFTINQSAWKEQWDLVNQRSCIFSEIYGMHELGISYHNLLQVKLFKPKIDKQIRVVLLLLLHVPVERQIHGCFVIFTEGPWRCLHHVHPFSDNGEFGVGGNKEILGWTALTHDTNNKVLLYLELMVVETTERSGIPLTVASHLTRSILYGPHDFDLNAALEYLWDAYTEGVQIIWARTICKKMSQLSCSVQKFKKLKTFWFRGDSKLQLSVSSFSCSAWIELQRFRCMSKLFLWWCMPAQTYELLLEQEQLELGIDDLSWYYISDHLVRKIVSTEMLVKSGVKIVLSCTLELGWSVNAHFRSNAKLLENYIKEIYESAQCGDSTIPFFVQLTWDPGGSGNNLHRLEDKPNVKERGLLATQLCCIWARLAMFQSKPRQAQLATYISSNSKHLGDLGTEERQRRRLALVARRAAAAATWRPVGSLSISFPTSSPSSSPPP</sequence>
<dbReference type="STRING" id="4536.A0A0E0H7S9"/>